<name>B9IXH9_BACCQ</name>
<dbReference type="HOGENOM" id="CLU_3363133_0_0_9"/>
<gene>
    <name evidence="1" type="ordered locus">BCQ_3972</name>
</gene>
<protein>
    <submittedName>
        <fullName evidence="1">Uncharacterized protein</fullName>
    </submittedName>
</protein>
<proteinExistence type="predicted"/>
<reference evidence="1 2" key="1">
    <citation type="journal article" date="2009" name="J. Bacteriol.">
        <title>Complete genome sequence of the extremophilic Bacillus cereus strain Q1 with industrial applications.</title>
        <authorList>
            <person name="Xiong Z."/>
            <person name="Jiang Y."/>
            <person name="Qi D."/>
            <person name="Lu H."/>
            <person name="Yang F."/>
            <person name="Yang J."/>
            <person name="Chen L."/>
            <person name="Sun L."/>
            <person name="Xu X."/>
            <person name="Xue Y."/>
            <person name="Zhu Y."/>
            <person name="Jin Q."/>
        </authorList>
    </citation>
    <scope>NUCLEOTIDE SEQUENCE [LARGE SCALE GENOMIC DNA]</scope>
    <source>
        <strain evidence="1 2">Q1</strain>
    </source>
</reference>
<accession>B9IXH9</accession>
<dbReference type="EMBL" id="CP000227">
    <property type="protein sequence ID" value="ACM14400.1"/>
    <property type="molecule type" value="Genomic_DNA"/>
</dbReference>
<dbReference type="AlphaFoldDB" id="B9IXH9"/>
<dbReference type="KEGG" id="bcq:BCQ_3972"/>
<dbReference type="Proteomes" id="UP000000441">
    <property type="component" value="Chromosome"/>
</dbReference>
<sequence length="35" mass="3800">MTIDEVTSKAVMVGLLYSILKSKECFFGSGLANFV</sequence>
<evidence type="ECO:0000313" key="1">
    <source>
        <dbReference type="EMBL" id="ACM14400.1"/>
    </source>
</evidence>
<evidence type="ECO:0000313" key="2">
    <source>
        <dbReference type="Proteomes" id="UP000000441"/>
    </source>
</evidence>
<organism evidence="1 2">
    <name type="scientific">Bacillus cereus (strain Q1)</name>
    <dbReference type="NCBI Taxonomy" id="361100"/>
    <lineage>
        <taxon>Bacteria</taxon>
        <taxon>Bacillati</taxon>
        <taxon>Bacillota</taxon>
        <taxon>Bacilli</taxon>
        <taxon>Bacillales</taxon>
        <taxon>Bacillaceae</taxon>
        <taxon>Bacillus</taxon>
        <taxon>Bacillus cereus group</taxon>
    </lineage>
</organism>